<dbReference type="AlphaFoldDB" id="A0A1N6GPN2"/>
<name>A0A1N6GPN2_9BURK</name>
<dbReference type="SUPFAM" id="SSF48613">
    <property type="entry name" value="Heme oxygenase-like"/>
    <property type="match status" value="1"/>
</dbReference>
<dbReference type="GO" id="GO:0016491">
    <property type="term" value="F:oxidoreductase activity"/>
    <property type="evidence" value="ECO:0007669"/>
    <property type="project" value="UniProtKB-KW"/>
</dbReference>
<evidence type="ECO:0000256" key="1">
    <source>
        <dbReference type="ARBA" id="ARBA00023002"/>
    </source>
</evidence>
<evidence type="ECO:0000313" key="3">
    <source>
        <dbReference type="Proteomes" id="UP000185151"/>
    </source>
</evidence>
<dbReference type="PANTHER" id="PTHR40279">
    <property type="entry name" value="PQQC-LIKE PROTEIN"/>
    <property type="match status" value="1"/>
</dbReference>
<sequence length="398" mass="45000">MVKQDTDTYHHSGQYQPWRALIASETCREVETMSPNPTDQRLARHDAPLVTFNPGIIDETLSLPIDEAVAVLCDSGPLDQVPGYNGSYERELLAKAHATLDAALRYHDEAALHQIHRALFLLYDLHVADAGSPRSEHQFDPLLTRLRREIERRWLDTETSRFAHVPRPADSDELVAALKRLWSEHPASCHPLFDFLEKEASKEQIIAFFTSDSALNIRFFDLLLFSMVGSRIEVRKELAQNFWDESGRGEPARSHVTLFRRLLDSVGVGQAVDNHAATLDWQGLAGYNLFMLTALNRRHYFKLLGILAMTELLDPPQYEKLARGCRRVGLGTANELEYYDEHVTIDVVHGEGWLMNVIVPIVEQTPSASADILVGARLRLQSCAGYYDALYAKLNALR</sequence>
<proteinExistence type="predicted"/>
<accession>A0A1N6GPN2</accession>
<keyword evidence="1" id="KW-0560">Oxidoreductase</keyword>
<dbReference type="RefSeq" id="WP_253190002.1">
    <property type="nucleotide sequence ID" value="NZ_FSRU01000001.1"/>
</dbReference>
<evidence type="ECO:0000313" key="2">
    <source>
        <dbReference type="EMBL" id="SIO09491.1"/>
    </source>
</evidence>
<keyword evidence="3" id="KW-1185">Reference proteome</keyword>
<dbReference type="EMBL" id="FSRU01000001">
    <property type="protein sequence ID" value="SIO09491.1"/>
    <property type="molecule type" value="Genomic_DNA"/>
</dbReference>
<dbReference type="Pfam" id="PF14518">
    <property type="entry name" value="Haem_oxygenas_2"/>
    <property type="match status" value="1"/>
</dbReference>
<gene>
    <name evidence="2" type="ORF">SAMN05444165_0892</name>
</gene>
<reference evidence="2 3" key="1">
    <citation type="submission" date="2016-11" db="EMBL/GenBank/DDBJ databases">
        <authorList>
            <person name="Jaros S."/>
            <person name="Januszkiewicz K."/>
            <person name="Wedrychowicz H."/>
        </authorList>
    </citation>
    <scope>NUCLEOTIDE SEQUENCE [LARGE SCALE GENOMIC DNA]</scope>
    <source>
        <strain evidence="2 3">GAS95</strain>
    </source>
</reference>
<dbReference type="InterPro" id="IPR039068">
    <property type="entry name" value="PqqC-like"/>
</dbReference>
<dbReference type="Proteomes" id="UP000185151">
    <property type="component" value="Unassembled WGS sequence"/>
</dbReference>
<organism evidence="2 3">
    <name type="scientific">Paraburkholderia phenazinium</name>
    <dbReference type="NCBI Taxonomy" id="60549"/>
    <lineage>
        <taxon>Bacteria</taxon>
        <taxon>Pseudomonadati</taxon>
        <taxon>Pseudomonadota</taxon>
        <taxon>Betaproteobacteria</taxon>
        <taxon>Burkholderiales</taxon>
        <taxon>Burkholderiaceae</taxon>
        <taxon>Paraburkholderia</taxon>
    </lineage>
</organism>
<dbReference type="PANTHER" id="PTHR40279:SF3">
    <property type="entry name" value="4-AMINOBENZOATE SYNTHASE"/>
    <property type="match status" value="1"/>
</dbReference>
<dbReference type="SMART" id="SM01236">
    <property type="entry name" value="Haem_oxygenase_2"/>
    <property type="match status" value="1"/>
</dbReference>
<dbReference type="InterPro" id="IPR016084">
    <property type="entry name" value="Haem_Oase-like_multi-hlx"/>
</dbReference>
<dbReference type="Gene3D" id="1.20.910.10">
    <property type="entry name" value="Heme oxygenase-like"/>
    <property type="match status" value="1"/>
</dbReference>
<protein>
    <submittedName>
        <fullName evidence="2">Iron-containing redox enzyme</fullName>
    </submittedName>
</protein>